<dbReference type="Proteomes" id="UP000504638">
    <property type="component" value="Unplaced"/>
</dbReference>
<evidence type="ECO:0000313" key="5">
    <source>
        <dbReference type="Proteomes" id="UP000504638"/>
    </source>
</evidence>
<dbReference type="SUPFAM" id="SSF57850">
    <property type="entry name" value="RING/U-box"/>
    <property type="match status" value="1"/>
</dbReference>
<feature type="region of interest" description="Disordered" evidence="2">
    <location>
        <begin position="416"/>
        <end position="455"/>
    </location>
</feature>
<reference evidence="6" key="3">
    <citation type="submission" date="2025-04" db="UniProtKB">
        <authorList>
            <consortium name="RefSeq"/>
        </authorList>
    </citation>
    <scope>IDENTIFICATION</scope>
    <source>
        <strain evidence="6">CBS 781.70</strain>
    </source>
</reference>
<name>A0A6G1G3H2_9PEZI</name>
<feature type="compositionally biased region" description="Basic and acidic residues" evidence="2">
    <location>
        <begin position="700"/>
        <end position="756"/>
    </location>
</feature>
<dbReference type="GO" id="GO:0051726">
    <property type="term" value="P:regulation of cell cycle"/>
    <property type="evidence" value="ECO:0007669"/>
    <property type="project" value="InterPro"/>
</dbReference>
<dbReference type="OrthoDB" id="106784at2759"/>
<feature type="compositionally biased region" description="Basic and acidic residues" evidence="2">
    <location>
        <begin position="934"/>
        <end position="949"/>
    </location>
</feature>
<evidence type="ECO:0000256" key="2">
    <source>
        <dbReference type="SAM" id="MobiDB-lite"/>
    </source>
</evidence>
<evidence type="ECO:0000313" key="4">
    <source>
        <dbReference type="EMBL" id="KAF1812655.1"/>
    </source>
</evidence>
<dbReference type="InterPro" id="IPR013083">
    <property type="entry name" value="Znf_RING/FYVE/PHD"/>
</dbReference>
<dbReference type="Gene3D" id="3.30.40.10">
    <property type="entry name" value="Zinc/RING finger domain, C3HC4 (zinc finger)"/>
    <property type="match status" value="1"/>
</dbReference>
<proteinExistence type="predicted"/>
<feature type="compositionally biased region" description="Polar residues" evidence="2">
    <location>
        <begin position="146"/>
        <end position="157"/>
    </location>
</feature>
<dbReference type="PROSITE" id="PS50089">
    <property type="entry name" value="ZF_RING_2"/>
    <property type="match status" value="1"/>
</dbReference>
<dbReference type="CDD" id="cd16620">
    <property type="entry name" value="vRING-HC-C4C4_RBBP6"/>
    <property type="match status" value="1"/>
</dbReference>
<feature type="region of interest" description="Disordered" evidence="2">
    <location>
        <begin position="388"/>
        <end position="407"/>
    </location>
</feature>
<feature type="compositionally biased region" description="Basic residues" evidence="2">
    <location>
        <begin position="659"/>
        <end position="677"/>
    </location>
</feature>
<feature type="compositionally biased region" description="Low complexity" evidence="2">
    <location>
        <begin position="170"/>
        <end position="179"/>
    </location>
</feature>
<keyword evidence="1" id="KW-0862">Zinc</keyword>
<dbReference type="AlphaFoldDB" id="A0A6G1G3H2"/>
<accession>A0A6G1G3H2</accession>
<feature type="region of interest" description="Disordered" evidence="2">
    <location>
        <begin position="91"/>
        <end position="115"/>
    </location>
</feature>
<dbReference type="GO" id="GO:0008270">
    <property type="term" value="F:zinc ion binding"/>
    <property type="evidence" value="ECO:0007669"/>
    <property type="project" value="UniProtKB-KW"/>
</dbReference>
<dbReference type="EMBL" id="ML975157">
    <property type="protein sequence ID" value="KAF1812655.1"/>
    <property type="molecule type" value="Genomic_DNA"/>
</dbReference>
<feature type="compositionally biased region" description="Basic and acidic residues" evidence="2">
    <location>
        <begin position="583"/>
        <end position="602"/>
    </location>
</feature>
<feature type="compositionally biased region" description="Basic and acidic residues" evidence="2">
    <location>
        <begin position="392"/>
        <end position="404"/>
    </location>
</feature>
<keyword evidence="1" id="KW-0479">Metal-binding</keyword>
<feature type="region of interest" description="Disordered" evidence="2">
    <location>
        <begin position="343"/>
        <end position="377"/>
    </location>
</feature>
<evidence type="ECO:0000259" key="3">
    <source>
        <dbReference type="PROSITE" id="PS50089"/>
    </source>
</evidence>
<dbReference type="GO" id="GO:0048024">
    <property type="term" value="P:regulation of mRNA splicing, via spliceosome"/>
    <property type="evidence" value="ECO:0007669"/>
    <property type="project" value="TreeGrafter"/>
</dbReference>
<organism evidence="4">
    <name type="scientific">Eremomyces bilateralis CBS 781.70</name>
    <dbReference type="NCBI Taxonomy" id="1392243"/>
    <lineage>
        <taxon>Eukaryota</taxon>
        <taxon>Fungi</taxon>
        <taxon>Dikarya</taxon>
        <taxon>Ascomycota</taxon>
        <taxon>Pezizomycotina</taxon>
        <taxon>Dothideomycetes</taxon>
        <taxon>Dothideomycetes incertae sedis</taxon>
        <taxon>Eremomycetales</taxon>
        <taxon>Eremomycetaceae</taxon>
        <taxon>Eremomyces</taxon>
    </lineage>
</organism>
<dbReference type="RefSeq" id="XP_033534286.1">
    <property type="nucleotide sequence ID" value="XM_033679474.1"/>
</dbReference>
<feature type="compositionally biased region" description="Polar residues" evidence="2">
    <location>
        <begin position="419"/>
        <end position="428"/>
    </location>
</feature>
<evidence type="ECO:0000313" key="6">
    <source>
        <dbReference type="RefSeq" id="XP_033534286.1"/>
    </source>
</evidence>
<dbReference type="PANTHER" id="PTHR46528">
    <property type="entry name" value="PROTEIN SON"/>
    <property type="match status" value="1"/>
</dbReference>
<dbReference type="GO" id="GO:0003723">
    <property type="term" value="F:RNA binding"/>
    <property type="evidence" value="ECO:0007669"/>
    <property type="project" value="InterPro"/>
</dbReference>
<feature type="compositionally biased region" description="Basic and acidic residues" evidence="2">
    <location>
        <begin position="968"/>
        <end position="984"/>
    </location>
</feature>
<dbReference type="InterPro" id="IPR032922">
    <property type="entry name" value="SON"/>
</dbReference>
<feature type="compositionally biased region" description="Basic residues" evidence="2">
    <location>
        <begin position="346"/>
        <end position="368"/>
    </location>
</feature>
<sequence>MANEEALKAADLASSLKQDDIPIKLRCAICNKLAVEAFRLPCCDQSICFSCQTTLSDTCPICDHQPLSAEDCKIDKKLRATVKVFLKSQEKKREKSRAAIQPPVPETPQEQPDTIATDEKAGQDIDSKEPEAVPQDQEPVQETIAGTSHISTEQNNAVAEPSNKEEDESTTQVDQTNNDDAQDDDSKAVEEIPTNNEADASWAGQDQTVAVASLGYNQADDSNDMGWQNGMNPMMQMQFQNAMQSGNWSGFPNAMGMSGMGMNAMNMPQGMFGNFGAPGMGMNGLSDMNMGMGVGGGFGGWNEQSMNDDFNNSGYYPGGYNQQSHQGHYSQMQHQQFSRNNYHNQNRFHGRGAHSHRGYGRGYHRNYRGNHAYSHSQGHYAENGQYEETYPEDTRPYSHDRRTSQGESVVLTNAAADTAESNGQTTEGADQGANAEDAEDGALGPKGQDNGDHEVGLTESNIQAIRSTAAEDRQWGDPNAFGTGHDANNFHPLDDGNYAYPLDGFGNRFNRRGGRKFGSASSHGRKISYDRHAPYIHEPQGQGVEGAPTGPKAMREGGSTLPRIRSTNSQAPDNINGQPEALNARERSKSASSHREPREKGDFGLPQSDTDRRHERSPRHKSDRDPPEHEKYDRPRRTRESSMSSSRRSASRSGNDKRHSSRSHHSSRHRHRHRRRSRSPDVLLDTELSTSEGKRKSKSDHRERNYSPEPYRKSSRKEKDRDRERERNRDRDRDRRKSRRDRSLSDGVKAEVDPKRSSRHSRSHRDHEKDRERRRDHGRDKESDRHREKPRRERQRDQDSIKDEDEKAVQSQRVEEPQLRIHGRSRENARKLSSVQIPPMNAPTGPRALQRNMTDSSDKPKESAAEKPEPAIDPFAQEREARMRERLLKEQQRRASLQQGPGIDRKRSFSETEEQAFAPPTGPSAFRNNRRKIQRDGDVSTATGREDRRKAKSYRQLSYHYEDEENDEARATRVETERESARWA</sequence>
<keyword evidence="1" id="KW-0863">Zinc-finger</keyword>
<dbReference type="PANTHER" id="PTHR46528:SF1">
    <property type="entry name" value="PROTEIN SON"/>
    <property type="match status" value="1"/>
</dbReference>
<protein>
    <recommendedName>
        <fullName evidence="3">RING-type domain-containing protein</fullName>
    </recommendedName>
</protein>
<reference evidence="4 6" key="1">
    <citation type="submission" date="2020-01" db="EMBL/GenBank/DDBJ databases">
        <authorList>
            <consortium name="DOE Joint Genome Institute"/>
            <person name="Haridas S."/>
            <person name="Albert R."/>
            <person name="Binder M."/>
            <person name="Bloem J."/>
            <person name="Labutti K."/>
            <person name="Salamov A."/>
            <person name="Andreopoulos B."/>
            <person name="Baker S.E."/>
            <person name="Barry K."/>
            <person name="Bills G."/>
            <person name="Bluhm B.H."/>
            <person name="Cannon C."/>
            <person name="Castanera R."/>
            <person name="Culley D.E."/>
            <person name="Daum C."/>
            <person name="Ezra D."/>
            <person name="Gonzalez J.B."/>
            <person name="Henrissat B."/>
            <person name="Kuo A."/>
            <person name="Liang C."/>
            <person name="Lipzen A."/>
            <person name="Lutzoni F."/>
            <person name="Magnuson J."/>
            <person name="Mondo S."/>
            <person name="Nolan M."/>
            <person name="Ohm R."/>
            <person name="Pangilinan J."/>
            <person name="Park H.-J."/>
            <person name="Ramirez L."/>
            <person name="Alfaro M."/>
            <person name="Sun H."/>
            <person name="Tritt A."/>
            <person name="Yoshinaga Y."/>
            <person name="Zwiers L.-H."/>
            <person name="Turgeon B.G."/>
            <person name="Goodwin S.B."/>
            <person name="Spatafora J.W."/>
            <person name="Crous P.W."/>
            <person name="Grigoriev I.V."/>
        </authorList>
    </citation>
    <scope>NUCLEOTIDE SEQUENCE</scope>
    <source>
        <strain evidence="4 6">CBS 781.70</strain>
    </source>
</reference>
<feature type="region of interest" description="Disordered" evidence="2">
    <location>
        <begin position="536"/>
        <end position="984"/>
    </location>
</feature>
<keyword evidence="5" id="KW-1185">Reference proteome</keyword>
<gene>
    <name evidence="4 6" type="ORF">P152DRAFT_458470</name>
</gene>
<dbReference type="GeneID" id="54420044"/>
<feature type="compositionally biased region" description="Basic and acidic residues" evidence="2">
    <location>
        <begin position="765"/>
        <end position="830"/>
    </location>
</feature>
<feature type="compositionally biased region" description="Low complexity" evidence="2">
    <location>
        <begin position="641"/>
        <end position="653"/>
    </location>
</feature>
<reference evidence="6" key="2">
    <citation type="submission" date="2020-04" db="EMBL/GenBank/DDBJ databases">
        <authorList>
            <consortium name="NCBI Genome Project"/>
        </authorList>
    </citation>
    <scope>NUCLEOTIDE SEQUENCE</scope>
    <source>
        <strain evidence="6">CBS 781.70</strain>
    </source>
</reference>
<feature type="compositionally biased region" description="Polar residues" evidence="2">
    <location>
        <begin position="565"/>
        <end position="577"/>
    </location>
</feature>
<feature type="region of interest" description="Disordered" evidence="2">
    <location>
        <begin position="120"/>
        <end position="139"/>
    </location>
</feature>
<feature type="compositionally biased region" description="Basic and acidic residues" evidence="2">
    <location>
        <begin position="120"/>
        <end position="131"/>
    </location>
</feature>
<feature type="compositionally biased region" description="Basic and acidic residues" evidence="2">
    <location>
        <begin position="856"/>
        <end position="893"/>
    </location>
</feature>
<feature type="domain" description="RING-type" evidence="3">
    <location>
        <begin position="27"/>
        <end position="63"/>
    </location>
</feature>
<feature type="compositionally biased region" description="Basic and acidic residues" evidence="2">
    <location>
        <begin position="609"/>
        <end position="640"/>
    </location>
</feature>
<evidence type="ECO:0000256" key="1">
    <source>
        <dbReference type="PROSITE-ProRule" id="PRU00175"/>
    </source>
</evidence>
<feature type="region of interest" description="Disordered" evidence="2">
    <location>
        <begin position="146"/>
        <end position="189"/>
    </location>
</feature>
<dbReference type="InterPro" id="IPR001841">
    <property type="entry name" value="Znf_RING"/>
</dbReference>